<feature type="compositionally biased region" description="Low complexity" evidence="1">
    <location>
        <begin position="16"/>
        <end position="27"/>
    </location>
</feature>
<dbReference type="Proteomes" id="UP000317257">
    <property type="component" value="Unassembled WGS sequence"/>
</dbReference>
<accession>A0A5C6G3E8</accession>
<sequence length="222" mass="25267">MSRMTKPKTSPEPLVKPSSSSTSKKSTTIYTKACPTPTCLSGIEVALFHNPYRRDMSRTYKSFNTAYFKSQKPLNQTITDLIYVRRVSKKNELANAALEYRTFLFACQNGTYKFVSDRSDDITLMWFGAKAYDKWDRSNADIMQYFYGDNRRKVVTRTIRAGTYYPIRVMWGNTGGAAALSLKIYAPDGRQLFGFGHNGGSYLTTEACDGSYRKHPPFGHER</sequence>
<proteinExistence type="predicted"/>
<evidence type="ECO:0000313" key="4">
    <source>
        <dbReference type="Proteomes" id="UP000317257"/>
    </source>
</evidence>
<dbReference type="AlphaFoldDB" id="A0A5C6G3E8"/>
<evidence type="ECO:0000259" key="2">
    <source>
        <dbReference type="PROSITE" id="PS51820"/>
    </source>
</evidence>
<comment type="caution">
    <text evidence="3">The sequence shown here is derived from an EMBL/GenBank/DDBJ whole genome shotgun (WGS) entry which is preliminary data.</text>
</comment>
<dbReference type="InterPro" id="IPR037524">
    <property type="entry name" value="PA14/GLEYA"/>
</dbReference>
<dbReference type="InterPro" id="IPR018871">
    <property type="entry name" value="GLEYA_adhesin_domain"/>
</dbReference>
<dbReference type="PROSITE" id="PS51820">
    <property type="entry name" value="PA14"/>
    <property type="match status" value="1"/>
</dbReference>
<organism evidence="3 4">
    <name type="scientific">Metarhizium rileyi (strain RCEF 4871)</name>
    <name type="common">Nomuraea rileyi</name>
    <dbReference type="NCBI Taxonomy" id="1649241"/>
    <lineage>
        <taxon>Eukaryota</taxon>
        <taxon>Fungi</taxon>
        <taxon>Dikarya</taxon>
        <taxon>Ascomycota</taxon>
        <taxon>Pezizomycotina</taxon>
        <taxon>Sordariomycetes</taxon>
        <taxon>Hypocreomycetidae</taxon>
        <taxon>Hypocreales</taxon>
        <taxon>Clavicipitaceae</taxon>
        <taxon>Metarhizium</taxon>
    </lineage>
</organism>
<protein>
    <recommendedName>
        <fullName evidence="2">PA14 domain-containing protein</fullName>
    </recommendedName>
</protein>
<feature type="region of interest" description="Disordered" evidence="1">
    <location>
        <begin position="1"/>
        <end position="27"/>
    </location>
</feature>
<evidence type="ECO:0000256" key="1">
    <source>
        <dbReference type="SAM" id="MobiDB-lite"/>
    </source>
</evidence>
<gene>
    <name evidence="3" type="ORF">ED733_000364</name>
</gene>
<name>A0A5C6G3E8_METRR</name>
<dbReference type="Pfam" id="PF10528">
    <property type="entry name" value="GLEYA"/>
    <property type="match status" value="1"/>
</dbReference>
<evidence type="ECO:0000313" key="3">
    <source>
        <dbReference type="EMBL" id="TWU71799.1"/>
    </source>
</evidence>
<dbReference type="EMBL" id="SBHS01000036">
    <property type="protein sequence ID" value="TWU71799.1"/>
    <property type="molecule type" value="Genomic_DNA"/>
</dbReference>
<reference evidence="4" key="1">
    <citation type="submission" date="2018-12" db="EMBL/GenBank/DDBJ databases">
        <title>The complete genome of Metarhizium rileyi, a key fungal pathogen of Lepidoptera.</title>
        <authorList>
            <person name="Binneck E."/>
            <person name="Lastra C.C.L."/>
            <person name="Sosa-Gomez D.R."/>
        </authorList>
    </citation>
    <scope>NUCLEOTIDE SEQUENCE [LARGE SCALE GENOMIC DNA]</scope>
    <source>
        <strain evidence="4">Cep018-CH2</strain>
    </source>
</reference>
<dbReference type="Gene3D" id="2.60.120.1560">
    <property type="match status" value="1"/>
</dbReference>
<feature type="domain" description="PA14" evidence="2">
    <location>
        <begin position="53"/>
        <end position="198"/>
    </location>
</feature>